<comment type="similarity">
    <text evidence="5">Belongs to the SAT4 family.</text>
</comment>
<dbReference type="EMBL" id="KZ678143">
    <property type="protein sequence ID" value="PSN61723.1"/>
    <property type="molecule type" value="Genomic_DNA"/>
</dbReference>
<accession>A0A2T2N8I3</accession>
<dbReference type="STRING" id="1448308.A0A2T2N8I3"/>
<feature type="transmembrane region" description="Helical" evidence="6">
    <location>
        <begin position="188"/>
        <end position="208"/>
    </location>
</feature>
<evidence type="ECO:0000256" key="6">
    <source>
        <dbReference type="SAM" id="Phobius"/>
    </source>
</evidence>
<name>A0A2T2N8I3_CORCC</name>
<keyword evidence="2 6" id="KW-0812">Transmembrane</keyword>
<keyword evidence="4 6" id="KW-0472">Membrane</keyword>
<dbReference type="AlphaFoldDB" id="A0A2T2N8I3"/>
<feature type="transmembrane region" description="Helical" evidence="6">
    <location>
        <begin position="261"/>
        <end position="283"/>
    </location>
</feature>
<dbReference type="Pfam" id="PF20684">
    <property type="entry name" value="Fung_rhodopsin"/>
    <property type="match status" value="1"/>
</dbReference>
<feature type="transmembrane region" description="Helical" evidence="6">
    <location>
        <begin position="50"/>
        <end position="75"/>
    </location>
</feature>
<reference evidence="8 9" key="1">
    <citation type="journal article" date="2018" name="Front. Microbiol.">
        <title>Genome-Wide Analysis of Corynespora cassiicola Leaf Fall Disease Putative Effectors.</title>
        <authorList>
            <person name="Lopez D."/>
            <person name="Ribeiro S."/>
            <person name="Label P."/>
            <person name="Fumanal B."/>
            <person name="Venisse J.S."/>
            <person name="Kohler A."/>
            <person name="de Oliveira R.R."/>
            <person name="Labutti K."/>
            <person name="Lipzen A."/>
            <person name="Lail K."/>
            <person name="Bauer D."/>
            <person name="Ohm R.A."/>
            <person name="Barry K.W."/>
            <person name="Spatafora J."/>
            <person name="Grigoriev I.V."/>
            <person name="Martin F.M."/>
            <person name="Pujade-Renaud V."/>
        </authorList>
    </citation>
    <scope>NUCLEOTIDE SEQUENCE [LARGE SCALE GENOMIC DNA]</scope>
    <source>
        <strain evidence="8 9">Philippines</strain>
    </source>
</reference>
<evidence type="ECO:0000256" key="5">
    <source>
        <dbReference type="ARBA" id="ARBA00038359"/>
    </source>
</evidence>
<feature type="transmembrane region" description="Helical" evidence="6">
    <location>
        <begin position="95"/>
        <end position="116"/>
    </location>
</feature>
<dbReference type="PANTHER" id="PTHR33048">
    <property type="entry name" value="PTH11-LIKE INTEGRAL MEMBRANE PROTEIN (AFU_ORTHOLOGUE AFUA_5G11245)"/>
    <property type="match status" value="1"/>
</dbReference>
<evidence type="ECO:0000256" key="1">
    <source>
        <dbReference type="ARBA" id="ARBA00004141"/>
    </source>
</evidence>
<evidence type="ECO:0000256" key="4">
    <source>
        <dbReference type="ARBA" id="ARBA00023136"/>
    </source>
</evidence>
<feature type="transmembrane region" description="Helical" evidence="6">
    <location>
        <begin position="220"/>
        <end position="241"/>
    </location>
</feature>
<evidence type="ECO:0000259" key="7">
    <source>
        <dbReference type="Pfam" id="PF20684"/>
    </source>
</evidence>
<evidence type="ECO:0000313" key="9">
    <source>
        <dbReference type="Proteomes" id="UP000240883"/>
    </source>
</evidence>
<dbReference type="PANTHER" id="PTHR33048:SF146">
    <property type="entry name" value="INTEGRAL MEMBRANE PROTEIN"/>
    <property type="match status" value="1"/>
</dbReference>
<dbReference type="Proteomes" id="UP000240883">
    <property type="component" value="Unassembled WGS sequence"/>
</dbReference>
<comment type="subcellular location">
    <subcellularLocation>
        <location evidence="1">Membrane</location>
        <topology evidence="1">Multi-pass membrane protein</topology>
    </subcellularLocation>
</comment>
<feature type="transmembrane region" description="Helical" evidence="6">
    <location>
        <begin position="20"/>
        <end position="38"/>
    </location>
</feature>
<evidence type="ECO:0000256" key="2">
    <source>
        <dbReference type="ARBA" id="ARBA00022692"/>
    </source>
</evidence>
<dbReference type="OrthoDB" id="444631at2759"/>
<dbReference type="InterPro" id="IPR049326">
    <property type="entry name" value="Rhodopsin_dom_fungi"/>
</dbReference>
<keyword evidence="3 6" id="KW-1133">Transmembrane helix</keyword>
<gene>
    <name evidence="8" type="ORF">BS50DRAFT_504047</name>
</gene>
<protein>
    <recommendedName>
        <fullName evidence="7">Rhodopsin domain-containing protein</fullName>
    </recommendedName>
</protein>
<dbReference type="InterPro" id="IPR052337">
    <property type="entry name" value="SAT4-like"/>
</dbReference>
<feature type="domain" description="Rhodopsin" evidence="7">
    <location>
        <begin position="35"/>
        <end position="284"/>
    </location>
</feature>
<evidence type="ECO:0000313" key="8">
    <source>
        <dbReference type="EMBL" id="PSN61723.1"/>
    </source>
</evidence>
<organism evidence="8 9">
    <name type="scientific">Corynespora cassiicola Philippines</name>
    <dbReference type="NCBI Taxonomy" id="1448308"/>
    <lineage>
        <taxon>Eukaryota</taxon>
        <taxon>Fungi</taxon>
        <taxon>Dikarya</taxon>
        <taxon>Ascomycota</taxon>
        <taxon>Pezizomycotina</taxon>
        <taxon>Dothideomycetes</taxon>
        <taxon>Pleosporomycetidae</taxon>
        <taxon>Pleosporales</taxon>
        <taxon>Corynesporascaceae</taxon>
        <taxon>Corynespora</taxon>
    </lineage>
</organism>
<keyword evidence="9" id="KW-1185">Reference proteome</keyword>
<feature type="transmembrane region" description="Helical" evidence="6">
    <location>
        <begin position="137"/>
        <end position="159"/>
    </location>
</feature>
<evidence type="ECO:0000256" key="3">
    <source>
        <dbReference type="ARBA" id="ARBA00022989"/>
    </source>
</evidence>
<proteinExistence type="inferred from homology"/>
<dbReference type="GO" id="GO:0016020">
    <property type="term" value="C:membrane"/>
    <property type="evidence" value="ECO:0007669"/>
    <property type="project" value="UniProtKB-SubCell"/>
</dbReference>
<sequence length="361" mass="40365">MSDSSESTKTPITRFGLVRANSVMLALTTLFFLARATIHISHRKIFELGDFFICFAFALYVSLWICYIIMVGPMFKVSAVGRGEITPYPTLADDAAYTFRLIAASQMCFYTSLYCVKISLLILYRKLLVGLSTIYYRIWYGIIIFCILSWIGSVLSTIFSCDDLAAQFSQGKCGESPSEKQRIIFSLYFAYGVDVATDLAVMFLPLRLTYNLRLPRLQKAGIFVLFGSGMICILFATLRVVQLGVDAGGKAVVPEPKWMTLWTVVETSMAIIIGCSPTFVVLIRTRIGTRRSAGYVKQPGNLKNINLATILSKPLHSRHRSDTDADILWRDEGSEEALARGNNEWEINIPTAVQQERAFGP</sequence>